<dbReference type="PANTHER" id="PTHR13333">
    <property type="entry name" value="M-AAA PROTEASE-INTERACTING PROTEIN 1, MITOCHONDRIAL"/>
    <property type="match status" value="1"/>
</dbReference>
<sequence>MAAQVCFRRFRFALHKLHANKLYMRSKAPLLDKEVSSLFLMPPSRCSWCVTRTLCSDKGRDSPPRKNDDNDDDDDMRTVQKAAMSTALTITQGPLGWLSSKVNLWLFKTFYDSEFQENEFLRGAKQAFCVVSDGTSDIYKVYKKVY</sequence>
<dbReference type="Proteomes" id="UP001163046">
    <property type="component" value="Unassembled WGS sequence"/>
</dbReference>
<proteinExistence type="predicted"/>
<dbReference type="GO" id="GO:0043022">
    <property type="term" value="F:ribosome binding"/>
    <property type="evidence" value="ECO:0007669"/>
    <property type="project" value="TreeGrafter"/>
</dbReference>
<feature type="compositionally biased region" description="Basic and acidic residues" evidence="1">
    <location>
        <begin position="57"/>
        <end position="68"/>
    </location>
</feature>
<feature type="region of interest" description="Disordered" evidence="1">
    <location>
        <begin position="57"/>
        <end position="77"/>
    </location>
</feature>
<accession>A0A9X0CQV5</accession>
<dbReference type="PANTHER" id="PTHR13333:SF5">
    <property type="entry name" value="M-AAA PROTEASE-INTERACTING PROTEIN 1, MITOCHONDRIAL"/>
    <property type="match status" value="1"/>
</dbReference>
<evidence type="ECO:0000256" key="1">
    <source>
        <dbReference type="SAM" id="MobiDB-lite"/>
    </source>
</evidence>
<dbReference type="AlphaFoldDB" id="A0A9X0CQV5"/>
<reference evidence="2" key="1">
    <citation type="submission" date="2023-01" db="EMBL/GenBank/DDBJ databases">
        <title>Genome assembly of the deep-sea coral Lophelia pertusa.</title>
        <authorList>
            <person name="Herrera S."/>
            <person name="Cordes E."/>
        </authorList>
    </citation>
    <scope>NUCLEOTIDE SEQUENCE</scope>
    <source>
        <strain evidence="2">USNM1676648</strain>
        <tissue evidence="2">Polyp</tissue>
    </source>
</reference>
<evidence type="ECO:0000313" key="2">
    <source>
        <dbReference type="EMBL" id="KAJ7372702.1"/>
    </source>
</evidence>
<organism evidence="2 3">
    <name type="scientific">Desmophyllum pertusum</name>
    <dbReference type="NCBI Taxonomy" id="174260"/>
    <lineage>
        <taxon>Eukaryota</taxon>
        <taxon>Metazoa</taxon>
        <taxon>Cnidaria</taxon>
        <taxon>Anthozoa</taxon>
        <taxon>Hexacorallia</taxon>
        <taxon>Scleractinia</taxon>
        <taxon>Caryophylliina</taxon>
        <taxon>Caryophylliidae</taxon>
        <taxon>Desmophyllum</taxon>
    </lineage>
</organism>
<keyword evidence="3" id="KW-1185">Reference proteome</keyword>
<evidence type="ECO:0000313" key="3">
    <source>
        <dbReference type="Proteomes" id="UP001163046"/>
    </source>
</evidence>
<gene>
    <name evidence="2" type="ORF">OS493_017976</name>
</gene>
<dbReference type="GO" id="GO:0005743">
    <property type="term" value="C:mitochondrial inner membrane"/>
    <property type="evidence" value="ECO:0007669"/>
    <property type="project" value="TreeGrafter"/>
</dbReference>
<dbReference type="GO" id="GO:0032979">
    <property type="term" value="P:protein insertion into mitochondrial inner membrane from matrix"/>
    <property type="evidence" value="ECO:0007669"/>
    <property type="project" value="TreeGrafter"/>
</dbReference>
<comment type="caution">
    <text evidence="2">The sequence shown here is derived from an EMBL/GenBank/DDBJ whole genome shotgun (WGS) entry which is preliminary data.</text>
</comment>
<dbReference type="EMBL" id="MU826835">
    <property type="protein sequence ID" value="KAJ7372702.1"/>
    <property type="molecule type" value="Genomic_DNA"/>
</dbReference>
<dbReference type="OrthoDB" id="7249367at2759"/>
<protein>
    <submittedName>
        <fullName evidence="2">Uncharacterized protein</fullName>
    </submittedName>
</protein>
<name>A0A9X0CQV5_9CNID</name>